<feature type="transmembrane region" description="Helical" evidence="1">
    <location>
        <begin position="259"/>
        <end position="281"/>
    </location>
</feature>
<dbReference type="PANTHER" id="PTHR33121:SF71">
    <property type="entry name" value="OXYGEN SENSOR PROTEIN DOSP"/>
    <property type="match status" value="1"/>
</dbReference>
<dbReference type="SUPFAM" id="SSF141868">
    <property type="entry name" value="EAL domain-like"/>
    <property type="match status" value="1"/>
</dbReference>
<dbReference type="CDD" id="cd13704">
    <property type="entry name" value="PBP2_HisK"/>
    <property type="match status" value="1"/>
</dbReference>
<dbReference type="InterPro" id="IPR043128">
    <property type="entry name" value="Rev_trsase/Diguanyl_cyclase"/>
</dbReference>
<name>A0A1Y6EUT3_9GAMM</name>
<keyword evidence="2" id="KW-0732">Signal</keyword>
<evidence type="ECO:0000256" key="1">
    <source>
        <dbReference type="SAM" id="Phobius"/>
    </source>
</evidence>
<evidence type="ECO:0000313" key="4">
    <source>
        <dbReference type="EMBL" id="SMQ66475.1"/>
    </source>
</evidence>
<keyword evidence="5" id="KW-1185">Reference proteome</keyword>
<dbReference type="GO" id="GO:0071111">
    <property type="term" value="F:cyclic-guanylate-specific phosphodiesterase activity"/>
    <property type="evidence" value="ECO:0007669"/>
    <property type="project" value="InterPro"/>
</dbReference>
<dbReference type="CDD" id="cd01948">
    <property type="entry name" value="EAL"/>
    <property type="match status" value="1"/>
</dbReference>
<dbReference type="Pfam" id="PF00563">
    <property type="entry name" value="EAL"/>
    <property type="match status" value="1"/>
</dbReference>
<keyword evidence="1" id="KW-1133">Transmembrane helix</keyword>
<accession>A0A1Y6EUT3</accession>
<dbReference type="InterPro" id="IPR050706">
    <property type="entry name" value="Cyclic-di-GMP_PDE-like"/>
</dbReference>
<gene>
    <name evidence="4" type="ORF">SAMN06297229_1535</name>
</gene>
<proteinExistence type="predicted"/>
<organism evidence="4 5">
    <name type="scientific">Pseudidiomarina planktonica</name>
    <dbReference type="NCBI Taxonomy" id="1323738"/>
    <lineage>
        <taxon>Bacteria</taxon>
        <taxon>Pseudomonadati</taxon>
        <taxon>Pseudomonadota</taxon>
        <taxon>Gammaproteobacteria</taxon>
        <taxon>Alteromonadales</taxon>
        <taxon>Idiomarinaceae</taxon>
        <taxon>Pseudidiomarina</taxon>
    </lineage>
</organism>
<dbReference type="PANTHER" id="PTHR33121">
    <property type="entry name" value="CYCLIC DI-GMP PHOSPHODIESTERASE PDEF"/>
    <property type="match status" value="1"/>
</dbReference>
<dbReference type="Proteomes" id="UP000194450">
    <property type="component" value="Unassembled WGS sequence"/>
</dbReference>
<dbReference type="InterPro" id="IPR001638">
    <property type="entry name" value="Solute-binding_3/MltF_N"/>
</dbReference>
<dbReference type="Pfam" id="PF00497">
    <property type="entry name" value="SBP_bac_3"/>
    <property type="match status" value="1"/>
</dbReference>
<feature type="chain" id="PRO_5010989931" evidence="2">
    <location>
        <begin position="20"/>
        <end position="719"/>
    </location>
</feature>
<dbReference type="Gene3D" id="3.30.70.270">
    <property type="match status" value="1"/>
</dbReference>
<protein>
    <submittedName>
        <fullName evidence="4">EAL domain, c-di-GMP-specific phosphodiesterase class I (Or its enzymatically inactive variant)</fullName>
    </submittedName>
</protein>
<dbReference type="InterPro" id="IPR029787">
    <property type="entry name" value="Nucleotide_cyclase"/>
</dbReference>
<reference evidence="5" key="1">
    <citation type="submission" date="2017-04" db="EMBL/GenBank/DDBJ databases">
        <authorList>
            <person name="Varghese N."/>
            <person name="Submissions S."/>
        </authorList>
    </citation>
    <scope>NUCLEOTIDE SEQUENCE [LARGE SCALE GENOMIC DNA]</scope>
</reference>
<keyword evidence="1" id="KW-0472">Membrane</keyword>
<dbReference type="PROSITE" id="PS50883">
    <property type="entry name" value="EAL"/>
    <property type="match status" value="1"/>
</dbReference>
<dbReference type="SUPFAM" id="SSF55073">
    <property type="entry name" value="Nucleotide cyclase"/>
    <property type="match status" value="1"/>
</dbReference>
<dbReference type="Gene3D" id="3.20.20.450">
    <property type="entry name" value="EAL domain"/>
    <property type="match status" value="1"/>
</dbReference>
<evidence type="ECO:0000256" key="2">
    <source>
        <dbReference type="SAM" id="SignalP"/>
    </source>
</evidence>
<feature type="signal peptide" evidence="2">
    <location>
        <begin position="1"/>
        <end position="19"/>
    </location>
</feature>
<dbReference type="SMART" id="SM00062">
    <property type="entry name" value="PBPb"/>
    <property type="match status" value="1"/>
</dbReference>
<keyword evidence="1" id="KW-0812">Transmembrane</keyword>
<dbReference type="InterPro" id="IPR001633">
    <property type="entry name" value="EAL_dom"/>
</dbReference>
<dbReference type="RefSeq" id="WP_159454938.1">
    <property type="nucleotide sequence ID" value="NZ_FXWH01000001.1"/>
</dbReference>
<dbReference type="Gene3D" id="3.40.190.10">
    <property type="entry name" value="Periplasmic binding protein-like II"/>
    <property type="match status" value="2"/>
</dbReference>
<sequence>MALLLISLLPVIPLSPALANEGTSAPPSKVIFGGDSSYPPFEWLNRGIPAGFNVDLARQVSQVGGAAVQHKLGSWSEMELALRNGEIDILPMFISEQRQQEFQFTTPFFVVSHAIYGTDNQPAVGGIEYVVGKSVAMEELSFAHKQLITENLEVNLVLVSNALEALEAVTAGTADFALLTESTADLLIDVHELPLSRASPPFWPRDYAFAVRKADNKLHAWLQESLNSVFTSGDYQEIYEKWEPDINSGDYYTVQVPFYIGYTAIAAILLMTTFLLWSWILQRRLRCKTAHLNLALSRAKQSKLEAKFLAEHETETGLPRPHHFCQLVDDAIKSKPTNCELLIFKLVYLNEVRGTLGQSYSKDLITFITSLLDAKITGPCCYYGRGIFAVFSDSPEIKEFFRLLSVNQAEELPYSKYVAGSASFPDHGTNSDTLLSNADSALSVALTNHKDWVLYDCAMAPDPRHQEIIAAFRGGSLKGMHAVFQAQVDIESEEIIGAEALVRWQHPTLGFLTPDIFIPLVEKLGFVSQVTALMIDEAMRIAAKLRRENRPMTLSVNVSALDLAGSNFVSTLKKTVKRHKGQFCDLKLELTETSFSNESERISEVLQQLKDLGVKVSIDDFGTGYSSLAYLSMFPIQELKIDRSFVSNMLKNIKNCNIIKSTLVLADHLNLKTVAEGVEDEKTLELLRELGCDCAQGYFISKPLPEADFLSFLGRYMAT</sequence>
<dbReference type="SUPFAM" id="SSF53850">
    <property type="entry name" value="Periplasmic binding protein-like II"/>
    <property type="match status" value="1"/>
</dbReference>
<evidence type="ECO:0000259" key="3">
    <source>
        <dbReference type="PROSITE" id="PS50883"/>
    </source>
</evidence>
<dbReference type="EMBL" id="FXWH01000001">
    <property type="protein sequence ID" value="SMQ66475.1"/>
    <property type="molecule type" value="Genomic_DNA"/>
</dbReference>
<dbReference type="InterPro" id="IPR035919">
    <property type="entry name" value="EAL_sf"/>
</dbReference>
<feature type="domain" description="EAL" evidence="3">
    <location>
        <begin position="461"/>
        <end position="717"/>
    </location>
</feature>
<dbReference type="AlphaFoldDB" id="A0A1Y6EUT3"/>
<evidence type="ECO:0000313" key="5">
    <source>
        <dbReference type="Proteomes" id="UP000194450"/>
    </source>
</evidence>
<dbReference type="SMART" id="SM00052">
    <property type="entry name" value="EAL"/>
    <property type="match status" value="1"/>
</dbReference>